<evidence type="ECO:0000256" key="7">
    <source>
        <dbReference type="PIRNR" id="PIRNR000389"/>
    </source>
</evidence>
<evidence type="ECO:0000313" key="10">
    <source>
        <dbReference type="EMBL" id="CAH8372396.1"/>
    </source>
</evidence>
<comment type="similarity">
    <text evidence="7">In the C-terminal section; belongs to the thymidylate synthase family.</text>
</comment>
<keyword evidence="1 7" id="KW-0554">One-carbon metabolism</keyword>
<dbReference type="GO" id="GO:0008168">
    <property type="term" value="F:methyltransferase activity"/>
    <property type="evidence" value="ECO:0007669"/>
    <property type="project" value="UniProtKB-KW"/>
</dbReference>
<dbReference type="GO" id="GO:0004146">
    <property type="term" value="F:dihydrofolate reductase activity"/>
    <property type="evidence" value="ECO:0007669"/>
    <property type="project" value="UniProtKB-ARBA"/>
</dbReference>
<dbReference type="PANTHER" id="PTHR11548:SF10">
    <property type="entry name" value="BIFUNCTIONAL DIHYDROFOLATE REDUCTASE-THYMIDYLATE SYNTHASE"/>
    <property type="match status" value="1"/>
</dbReference>
<dbReference type="SUPFAM" id="SSF53597">
    <property type="entry name" value="Dihydrofolate reductase-like"/>
    <property type="match status" value="1"/>
</dbReference>
<name>A0ABC8L4L7_ERUVS</name>
<evidence type="ECO:0000256" key="2">
    <source>
        <dbReference type="ARBA" id="ARBA00022603"/>
    </source>
</evidence>
<dbReference type="PROSITE" id="PS51330">
    <property type="entry name" value="DHFR_2"/>
    <property type="match status" value="1"/>
</dbReference>
<evidence type="ECO:0000256" key="8">
    <source>
        <dbReference type="PIRSR" id="PIRSR000389-1"/>
    </source>
</evidence>
<proteinExistence type="inferred from homology"/>
<dbReference type="InterPro" id="IPR017925">
    <property type="entry name" value="DHFR_CS"/>
</dbReference>
<dbReference type="Proteomes" id="UP001642260">
    <property type="component" value="Unassembled WGS sequence"/>
</dbReference>
<keyword evidence="11" id="KW-1185">Reference proteome</keyword>
<dbReference type="PANTHER" id="PTHR11548">
    <property type="entry name" value="THYMIDYLATE SYNTHASE 1"/>
    <property type="match status" value="1"/>
</dbReference>
<protein>
    <recommendedName>
        <fullName evidence="7">Bifunctional dihydrofolate reductase-thymidylate synthase</fullName>
    </recommendedName>
</protein>
<organism evidence="10 11">
    <name type="scientific">Eruca vesicaria subsp. sativa</name>
    <name type="common">Garden rocket</name>
    <name type="synonym">Eruca sativa</name>
    <dbReference type="NCBI Taxonomy" id="29727"/>
    <lineage>
        <taxon>Eukaryota</taxon>
        <taxon>Viridiplantae</taxon>
        <taxon>Streptophyta</taxon>
        <taxon>Embryophyta</taxon>
        <taxon>Tracheophyta</taxon>
        <taxon>Spermatophyta</taxon>
        <taxon>Magnoliopsida</taxon>
        <taxon>eudicotyledons</taxon>
        <taxon>Gunneridae</taxon>
        <taxon>Pentapetalae</taxon>
        <taxon>rosids</taxon>
        <taxon>malvids</taxon>
        <taxon>Brassicales</taxon>
        <taxon>Brassicaceae</taxon>
        <taxon>Brassiceae</taxon>
        <taxon>Eruca</taxon>
    </lineage>
</organism>
<dbReference type="PRINTS" id="PR00108">
    <property type="entry name" value="THYMDSNTHASE"/>
</dbReference>
<reference evidence="10 11" key="1">
    <citation type="submission" date="2022-03" db="EMBL/GenBank/DDBJ databases">
        <authorList>
            <person name="Macdonald S."/>
            <person name="Ahmed S."/>
            <person name="Newling K."/>
        </authorList>
    </citation>
    <scope>NUCLEOTIDE SEQUENCE [LARGE SCALE GENOMIC DNA]</scope>
</reference>
<dbReference type="Gene3D" id="3.40.430.10">
    <property type="entry name" value="Dihydrofolate Reductase, subunit A"/>
    <property type="match status" value="1"/>
</dbReference>
<dbReference type="PIRSF" id="PIRSF000389">
    <property type="entry name" value="DHFR-TS"/>
    <property type="match status" value="1"/>
</dbReference>
<comment type="pathway">
    <text evidence="7">Cofactor biosynthesis; tetrahydrofolate biosynthesis; 5,6,7,8-tetrahydrofolate from 7,8-dihydrofolate: step 1/1.</text>
</comment>
<feature type="active site" evidence="8">
    <location>
        <position position="360"/>
    </location>
</feature>
<evidence type="ECO:0000256" key="4">
    <source>
        <dbReference type="ARBA" id="ARBA00022857"/>
    </source>
</evidence>
<dbReference type="PROSITE" id="PS00075">
    <property type="entry name" value="DHFR_1"/>
    <property type="match status" value="1"/>
</dbReference>
<dbReference type="EMBL" id="CAKOAT010435154">
    <property type="protein sequence ID" value="CAH8372396.1"/>
    <property type="molecule type" value="Genomic_DNA"/>
</dbReference>
<evidence type="ECO:0000256" key="6">
    <source>
        <dbReference type="ARBA" id="ARBA00024992"/>
    </source>
</evidence>
<comment type="function">
    <text evidence="6">Bifunctional enzyme. Involved in de novo dTMP biosynthesis. Key enzyme in folate metabolism. Can play two different roles depending on the source of dihydrofolate: de novo synthesis of tetrahydrofolate or recycling of the dihydrofolate released as one of the end products of the TS catalyzed reaction. Catalyzes an essential reaction for de novo glycine and purine synthesis, DNA precursor synthesis, and for the conversion of dUMP to dTMP.</text>
</comment>
<dbReference type="InterPro" id="IPR023451">
    <property type="entry name" value="Thymidate_synth/dCMP_Mease_dom"/>
</dbReference>
<dbReference type="GO" id="GO:0009165">
    <property type="term" value="P:nucleotide biosynthetic process"/>
    <property type="evidence" value="ECO:0007669"/>
    <property type="project" value="UniProtKB-KW"/>
</dbReference>
<dbReference type="InterPro" id="IPR000398">
    <property type="entry name" value="Thymidylate_synthase"/>
</dbReference>
<dbReference type="GO" id="GO:0006730">
    <property type="term" value="P:one-carbon metabolic process"/>
    <property type="evidence" value="ECO:0007669"/>
    <property type="project" value="UniProtKB-KW"/>
</dbReference>
<keyword evidence="5 7" id="KW-0560">Oxidoreductase</keyword>
<comment type="caution">
    <text evidence="10">The sequence shown here is derived from an EMBL/GenBank/DDBJ whole genome shotgun (WGS) entry which is preliminary data.</text>
</comment>
<dbReference type="Pfam" id="PF00186">
    <property type="entry name" value="DHFR_1"/>
    <property type="match status" value="1"/>
</dbReference>
<dbReference type="InterPro" id="IPR045097">
    <property type="entry name" value="Thymidate_synth/dCMP_Mease"/>
</dbReference>
<comment type="similarity">
    <text evidence="7">In the N-terminal section; belongs to the dihydrofolate reductase family.</text>
</comment>
<dbReference type="InterPro" id="IPR036926">
    <property type="entry name" value="Thymidate_synth/dCMP_Mease_sf"/>
</dbReference>
<dbReference type="SUPFAM" id="SSF55831">
    <property type="entry name" value="Thymidylate synthase/dCMP hydroxymethylase"/>
    <property type="match status" value="1"/>
</dbReference>
<dbReference type="InterPro" id="IPR012262">
    <property type="entry name" value="DHFR-TS"/>
</dbReference>
<dbReference type="InterPro" id="IPR024072">
    <property type="entry name" value="DHFR-like_dom_sf"/>
</dbReference>
<feature type="domain" description="DHFR" evidence="9">
    <location>
        <begin position="10"/>
        <end position="188"/>
    </location>
</feature>
<dbReference type="NCBIfam" id="TIGR03284">
    <property type="entry name" value="thym_sym"/>
    <property type="match status" value="1"/>
</dbReference>
<dbReference type="CDD" id="cd00209">
    <property type="entry name" value="DHFR"/>
    <property type="match status" value="1"/>
</dbReference>
<dbReference type="Gene3D" id="3.30.572.10">
    <property type="entry name" value="Thymidylate synthase/dCMP hydroxymethylase domain"/>
    <property type="match status" value="1"/>
</dbReference>
<dbReference type="CDD" id="cd00351">
    <property type="entry name" value="TS_Pyrimidine_HMase"/>
    <property type="match status" value="1"/>
</dbReference>
<sequence>MESHNAQRRSYQVVIAATRDMGIGMDMKLPWDLPNEYQFFQDVTTRTSDPRKRNATIMGRKSWEATPLEFRPLPGRLNVVLTRSTCHNIPIDDGNVLVSSSMESALELLATPPYSFSIDKVFFIGGGELLRHYMNGPSCDAIHLTEVDISVPCDTFAPRVDTCLYRPWYSSLPIVENGIRYCFNTYVRRTVPNVGSDFIQYSFLPNMVFERHEEFGYLNLVQNIISNGDMNDNSTLLSKFGCQLRFNLRKTFPLLTTKKVFWLGVIEKVLQLVSGSTNPKEKGSNHIWESDEAKEYLDSFGMNATEEDGDNHPLLCGLHWGHSDARQELSQLSDVINKIKNSPHDRGITLSAFTLSVSPCQTSAQFYVANGELSCQIYQSSTEASLVIPFSIAAYSLLTCLMAHVCDLVAGDYIHAVGDAYVNTSHIKAIQKQLQISPKPFPILKINPKKTKIDHIEASDLDLLDI</sequence>
<evidence type="ECO:0000313" key="11">
    <source>
        <dbReference type="Proteomes" id="UP001642260"/>
    </source>
</evidence>
<keyword evidence="3 7" id="KW-0808">Transferase</keyword>
<dbReference type="AlphaFoldDB" id="A0ABC8L4L7"/>
<keyword evidence="7" id="KW-0545">Nucleotide biosynthesis</keyword>
<evidence type="ECO:0000259" key="9">
    <source>
        <dbReference type="PROSITE" id="PS51330"/>
    </source>
</evidence>
<dbReference type="InterPro" id="IPR001796">
    <property type="entry name" value="DHFR_dom"/>
</dbReference>
<gene>
    <name evidence="10" type="ORF">ERUC_LOCUS31698</name>
</gene>
<dbReference type="GO" id="GO:0032259">
    <property type="term" value="P:methylation"/>
    <property type="evidence" value="ECO:0007669"/>
    <property type="project" value="UniProtKB-KW"/>
</dbReference>
<dbReference type="Pfam" id="PF00303">
    <property type="entry name" value="Thymidylat_synt"/>
    <property type="match status" value="1"/>
</dbReference>
<evidence type="ECO:0000256" key="5">
    <source>
        <dbReference type="ARBA" id="ARBA00023002"/>
    </source>
</evidence>
<evidence type="ECO:0000256" key="1">
    <source>
        <dbReference type="ARBA" id="ARBA00022563"/>
    </source>
</evidence>
<accession>A0ABC8L4L7</accession>
<evidence type="ECO:0000256" key="3">
    <source>
        <dbReference type="ARBA" id="ARBA00022679"/>
    </source>
</evidence>
<keyword evidence="4" id="KW-0521">NADP</keyword>
<keyword evidence="2 7" id="KW-0489">Methyltransferase</keyword>